<proteinExistence type="predicted"/>
<comment type="caution">
    <text evidence="2">The sequence shown here is derived from an EMBL/GenBank/DDBJ whole genome shotgun (WGS) entry which is preliminary data.</text>
</comment>
<dbReference type="EMBL" id="LVZM01022040">
    <property type="protein sequence ID" value="OUC40992.1"/>
    <property type="molecule type" value="Genomic_DNA"/>
</dbReference>
<evidence type="ECO:0000313" key="2">
    <source>
        <dbReference type="EMBL" id="OUC40992.1"/>
    </source>
</evidence>
<dbReference type="Proteomes" id="UP000243006">
    <property type="component" value="Unassembled WGS sequence"/>
</dbReference>
<evidence type="ECO:0000313" key="3">
    <source>
        <dbReference type="Proteomes" id="UP000243006"/>
    </source>
</evidence>
<keyword evidence="1" id="KW-0472">Membrane</keyword>
<feature type="transmembrane region" description="Helical" evidence="1">
    <location>
        <begin position="20"/>
        <end position="37"/>
    </location>
</feature>
<keyword evidence="1" id="KW-0812">Transmembrane</keyword>
<gene>
    <name evidence="2" type="ORF">D917_00525</name>
</gene>
<accession>A0A1Y3E7A8</accession>
<name>A0A1Y3E7A8_9BILA</name>
<keyword evidence="1" id="KW-1133">Transmembrane helix</keyword>
<reference evidence="2 3" key="1">
    <citation type="submission" date="2015-04" db="EMBL/GenBank/DDBJ databases">
        <title>Draft genome of the roundworm Trichinella nativa.</title>
        <authorList>
            <person name="Mitreva M."/>
        </authorList>
    </citation>
    <scope>NUCLEOTIDE SEQUENCE [LARGE SCALE GENOMIC DNA]</scope>
    <source>
        <strain evidence="2 3">ISS45</strain>
    </source>
</reference>
<dbReference type="AlphaFoldDB" id="A0A1Y3E7A8"/>
<organism evidence="2 3">
    <name type="scientific">Trichinella nativa</name>
    <dbReference type="NCBI Taxonomy" id="6335"/>
    <lineage>
        <taxon>Eukaryota</taxon>
        <taxon>Metazoa</taxon>
        <taxon>Ecdysozoa</taxon>
        <taxon>Nematoda</taxon>
        <taxon>Enoplea</taxon>
        <taxon>Dorylaimia</taxon>
        <taxon>Trichinellida</taxon>
        <taxon>Trichinellidae</taxon>
        <taxon>Trichinella</taxon>
    </lineage>
</organism>
<evidence type="ECO:0000256" key="1">
    <source>
        <dbReference type="SAM" id="Phobius"/>
    </source>
</evidence>
<sequence length="341" mass="40153">MKFGDSSSKCRSRPLCDWSIFRLFKTVLLIASWYLFLATSRIFASADETDAEEQFEKLQFSFDNLGNLSETHKAIYNKDHLLLFEEHIDYSSEFDYHHSSILSGTYVIDVDLNTLTARKMQSSTPSQNILTEEKIFVYKNDVFMIIYKTNWLFQYHLLYKWLNDSWVKMNFKFTEKVKDFSYILTNLYTIRELPLLSSHVLFTGLKGENLSSIMEMKYGTYHWVPDKIIEVNPNNKSFVQIDIQGKVPNWEFSGPKHVFQSKDKLLLADGTEFINIDQYSQTRDIWILNLSHYSYTQLPLQLPEEAMSYKMCAAFDVEKSIFYVIDVDSVLLMSYVKLNRF</sequence>
<protein>
    <submittedName>
        <fullName evidence="2">Uncharacterized protein</fullName>
    </submittedName>
</protein>